<protein>
    <submittedName>
        <fullName evidence="2">Uncharacterized protein</fullName>
    </submittedName>
</protein>
<name>A0A5C5WP02_9PLAN</name>
<gene>
    <name evidence="2" type="ORF">KOR42_33330</name>
</gene>
<evidence type="ECO:0000313" key="3">
    <source>
        <dbReference type="Proteomes" id="UP000317243"/>
    </source>
</evidence>
<feature type="signal peptide" evidence="1">
    <location>
        <begin position="1"/>
        <end position="22"/>
    </location>
</feature>
<dbReference type="AlphaFoldDB" id="A0A5C5WP02"/>
<comment type="caution">
    <text evidence="2">The sequence shown here is derived from an EMBL/GenBank/DDBJ whole genome shotgun (WGS) entry which is preliminary data.</text>
</comment>
<keyword evidence="3" id="KW-1185">Reference proteome</keyword>
<evidence type="ECO:0000313" key="2">
    <source>
        <dbReference type="EMBL" id="TWT51859.1"/>
    </source>
</evidence>
<feature type="chain" id="PRO_5022801594" evidence="1">
    <location>
        <begin position="23"/>
        <end position="330"/>
    </location>
</feature>
<organism evidence="2 3">
    <name type="scientific">Thalassoglobus neptunius</name>
    <dbReference type="NCBI Taxonomy" id="1938619"/>
    <lineage>
        <taxon>Bacteria</taxon>
        <taxon>Pseudomonadati</taxon>
        <taxon>Planctomycetota</taxon>
        <taxon>Planctomycetia</taxon>
        <taxon>Planctomycetales</taxon>
        <taxon>Planctomycetaceae</taxon>
        <taxon>Thalassoglobus</taxon>
    </lineage>
</organism>
<dbReference type="RefSeq" id="WP_146510796.1">
    <property type="nucleotide sequence ID" value="NZ_SIHI01000010.1"/>
</dbReference>
<accession>A0A5C5WP02</accession>
<dbReference type="EMBL" id="SIHI01000010">
    <property type="protein sequence ID" value="TWT51859.1"/>
    <property type="molecule type" value="Genomic_DNA"/>
</dbReference>
<dbReference type="OrthoDB" id="290552at2"/>
<sequence length="330" mass="36382" precursor="true">MRFLLTFVALSTFFSVSIPACACNIPVFRFALERWTPDAMEVIVLHDAPFSESEQRVLSELDSASEHSNIKVILRDVSHGTLEGSLKKLDIESAELKSFTGPTAVIRSRAGRGKSITIWTGPVKELAVSEMITSPVRNELSKRLLSGDSIVWLVLKSADDKKSAQVVTQLRDSLPQIARQIPFPEGIGLPGSELYAAIPLDMRFTVLEVDPNDPKEAFLKEWLTKFHPDDYAAGDPLIVPVFGRGRALEVIPARALNPSLIDQLCVFLCGACSCQVKDLNPGFDLLISTDWHSELFGEEAPEFLDDGLQRAAPDSEPEFIEIPPGLPQDR</sequence>
<keyword evidence="1" id="KW-0732">Signal</keyword>
<reference evidence="2 3" key="1">
    <citation type="submission" date="2019-02" db="EMBL/GenBank/DDBJ databases">
        <title>Deep-cultivation of Planctomycetes and their phenomic and genomic characterization uncovers novel biology.</title>
        <authorList>
            <person name="Wiegand S."/>
            <person name="Jogler M."/>
            <person name="Boedeker C."/>
            <person name="Pinto D."/>
            <person name="Vollmers J."/>
            <person name="Rivas-Marin E."/>
            <person name="Kohn T."/>
            <person name="Peeters S.H."/>
            <person name="Heuer A."/>
            <person name="Rast P."/>
            <person name="Oberbeckmann S."/>
            <person name="Bunk B."/>
            <person name="Jeske O."/>
            <person name="Meyerdierks A."/>
            <person name="Storesund J.E."/>
            <person name="Kallscheuer N."/>
            <person name="Luecker S."/>
            <person name="Lage O.M."/>
            <person name="Pohl T."/>
            <person name="Merkel B.J."/>
            <person name="Hornburger P."/>
            <person name="Mueller R.-W."/>
            <person name="Bruemmer F."/>
            <person name="Labrenz M."/>
            <person name="Spormann A.M."/>
            <person name="Op Den Camp H."/>
            <person name="Overmann J."/>
            <person name="Amann R."/>
            <person name="Jetten M.S.M."/>
            <person name="Mascher T."/>
            <person name="Medema M.H."/>
            <person name="Devos D.P."/>
            <person name="Kaster A.-K."/>
            <person name="Ovreas L."/>
            <person name="Rohde M."/>
            <person name="Galperin M.Y."/>
            <person name="Jogler C."/>
        </authorList>
    </citation>
    <scope>NUCLEOTIDE SEQUENCE [LARGE SCALE GENOMIC DNA]</scope>
    <source>
        <strain evidence="2 3">KOR42</strain>
    </source>
</reference>
<proteinExistence type="predicted"/>
<evidence type="ECO:0000256" key="1">
    <source>
        <dbReference type="SAM" id="SignalP"/>
    </source>
</evidence>
<dbReference type="Proteomes" id="UP000317243">
    <property type="component" value="Unassembled WGS sequence"/>
</dbReference>